<dbReference type="Pfam" id="PF01168">
    <property type="entry name" value="Ala_racemase_N"/>
    <property type="match status" value="1"/>
</dbReference>
<dbReference type="SMART" id="SM01119">
    <property type="entry name" value="D-ser_dehydrat"/>
    <property type="match status" value="1"/>
</dbReference>
<dbReference type="InterPro" id="IPR042208">
    <property type="entry name" value="D-ser_dehydrat-like_sf"/>
</dbReference>
<dbReference type="Gene3D" id="2.40.37.20">
    <property type="entry name" value="D-serine dehydratase-like domain"/>
    <property type="match status" value="1"/>
</dbReference>
<dbReference type="InterPro" id="IPR029066">
    <property type="entry name" value="PLP-binding_barrel"/>
</dbReference>
<protein>
    <recommendedName>
        <fullName evidence="3">D-serine dehydratase-like domain-containing protein</fullName>
    </recommendedName>
</protein>
<dbReference type="SUPFAM" id="SSF51419">
    <property type="entry name" value="PLP-binding barrel"/>
    <property type="match status" value="1"/>
</dbReference>
<accession>A0A2P2C2D5</accession>
<dbReference type="InterPro" id="IPR051466">
    <property type="entry name" value="D-amino_acid_metab_enzyme"/>
</dbReference>
<gene>
    <name evidence="4" type="ORF">NOCA2310183</name>
</gene>
<dbReference type="GO" id="GO:0016829">
    <property type="term" value="F:lyase activity"/>
    <property type="evidence" value="ECO:0007669"/>
    <property type="project" value="UniProtKB-KW"/>
</dbReference>
<evidence type="ECO:0000313" key="4">
    <source>
        <dbReference type="EMBL" id="CUR56146.1"/>
    </source>
</evidence>
<reference evidence="4" key="1">
    <citation type="submission" date="2015-08" db="EMBL/GenBank/DDBJ databases">
        <authorList>
            <person name="Babu N.S."/>
            <person name="Beckwith C.J."/>
            <person name="Beseler K.G."/>
            <person name="Brison A."/>
            <person name="Carone J.V."/>
            <person name="Caskin T.P."/>
            <person name="Diamond M."/>
            <person name="Durham M.E."/>
            <person name="Foxe J.M."/>
            <person name="Go M."/>
            <person name="Henderson B.A."/>
            <person name="Jones I.B."/>
            <person name="McGettigan J.A."/>
            <person name="Micheletti S.J."/>
            <person name="Nasrallah M.E."/>
            <person name="Ortiz D."/>
            <person name="Piller C.R."/>
            <person name="Privatt S.R."/>
            <person name="Schneider S.L."/>
            <person name="Sharp S."/>
            <person name="Smith T.C."/>
            <person name="Stanton J.D."/>
            <person name="Ullery H.E."/>
            <person name="Wilson R.J."/>
            <person name="Serrano M.G."/>
            <person name="Buck G."/>
            <person name="Lee V."/>
            <person name="Wang Y."/>
            <person name="Carvalho R."/>
            <person name="Voegtly L."/>
            <person name="Shi R."/>
            <person name="Duckworth R."/>
            <person name="Johnson A."/>
            <person name="Loviza R."/>
            <person name="Walstead R."/>
            <person name="Shah Z."/>
            <person name="Kiflezghi M."/>
            <person name="Wade K."/>
            <person name="Ball S.L."/>
            <person name="Bradley K.W."/>
            <person name="Asai D.J."/>
            <person name="Bowman C.A."/>
            <person name="Russell D.A."/>
            <person name="Pope W.H."/>
            <person name="Jacobs-Sera D."/>
            <person name="Hendrix R.W."/>
            <person name="Hatfull G.F."/>
        </authorList>
    </citation>
    <scope>NUCLEOTIDE SEQUENCE</scope>
</reference>
<name>A0A2P2C2D5_9ZZZZ</name>
<evidence type="ECO:0000256" key="2">
    <source>
        <dbReference type="ARBA" id="ARBA00023239"/>
    </source>
</evidence>
<feature type="domain" description="D-serine dehydratase-like" evidence="3">
    <location>
        <begin position="327"/>
        <end position="425"/>
    </location>
</feature>
<comment type="similarity">
    <text evidence="1">Belongs to the DSD1 family.</text>
</comment>
<dbReference type="PANTHER" id="PTHR28004">
    <property type="entry name" value="ZGC:162816-RELATED"/>
    <property type="match status" value="1"/>
</dbReference>
<dbReference type="PANTHER" id="PTHR28004:SF8">
    <property type="entry name" value="D-SERINE DEAMINASE"/>
    <property type="match status" value="1"/>
</dbReference>
<proteinExistence type="inferred from homology"/>
<dbReference type="EMBL" id="CZKA01000025">
    <property type="protein sequence ID" value="CUR56146.1"/>
    <property type="molecule type" value="Genomic_DNA"/>
</dbReference>
<dbReference type="Gene3D" id="3.20.20.10">
    <property type="entry name" value="Alanine racemase"/>
    <property type="match status" value="1"/>
</dbReference>
<evidence type="ECO:0000259" key="3">
    <source>
        <dbReference type="SMART" id="SM01119"/>
    </source>
</evidence>
<organism evidence="4">
    <name type="scientific">metagenome</name>
    <dbReference type="NCBI Taxonomy" id="256318"/>
    <lineage>
        <taxon>unclassified sequences</taxon>
        <taxon>metagenomes</taxon>
    </lineage>
</organism>
<sequence>MTPTEVRLGLDPARLDELLHQPLDDTVKGVPLGTTTTLASVGEHRWNVSAGDLSLPVTTLDVEAVESNLKAMADYCTRHGVSFAPHGKTTMSPQLFDRQLRAGAWGLTCATPTQAAVMRRFGASRIVMANELTEARAWRWVAGELDRDPGFEFYSLVDSVETVVSVDRILSAVSPLRSMDVLLEVGVEKGRGGVRTLKEARAVARAVRSSKHLRLVGVEAYEGLVASGADPEYLAALDRFFDRFREVVLDLESDGLLQREEILVTAGGSAYFDRVVATLSRWDTLDRPVRLVLRSGCYLSHDAGKYERLSPLAGRSPDGEDLRLRNALTAWAAVLSCPEPGLAILGTGKRDVAHDLSLPSPRTAYRTDGSRVDLRGRAETFQLMDQHAFVRLDPDVHLAAGDVVALDSSHPCTAFDKTSFVPLIDAHSTVVGAVRTFF</sequence>
<dbReference type="InterPro" id="IPR001608">
    <property type="entry name" value="Ala_racemase_N"/>
</dbReference>
<dbReference type="AlphaFoldDB" id="A0A2P2C2D5"/>
<dbReference type="Pfam" id="PF14031">
    <property type="entry name" value="D-ser_dehydrat"/>
    <property type="match status" value="1"/>
</dbReference>
<dbReference type="InterPro" id="IPR026956">
    <property type="entry name" value="D-ser_dehydrat-like_dom"/>
</dbReference>
<keyword evidence="2" id="KW-0456">Lyase</keyword>
<evidence type="ECO:0000256" key="1">
    <source>
        <dbReference type="ARBA" id="ARBA00005323"/>
    </source>
</evidence>